<protein>
    <submittedName>
        <fullName evidence="1">Uncharacterized protein</fullName>
    </submittedName>
</protein>
<accession>A0ABV1KXD4</accession>
<reference evidence="1 2" key="1">
    <citation type="journal article" date="2023" name="Genome Announc.">
        <title>Pan-Genome Analyses of the Genus Cohnella and Proposal of the Novel Species Cohnella silvisoli sp. nov., Isolated from Forest Soil.</title>
        <authorList>
            <person name="Wang C."/>
            <person name="Mao L."/>
            <person name="Bao G."/>
            <person name="Zhu H."/>
        </authorList>
    </citation>
    <scope>NUCLEOTIDE SEQUENCE [LARGE SCALE GENOMIC DNA]</scope>
    <source>
        <strain evidence="1 2">NL03-T5-1</strain>
    </source>
</reference>
<dbReference type="Proteomes" id="UP001493487">
    <property type="component" value="Unassembled WGS sequence"/>
</dbReference>
<gene>
    <name evidence="1" type="ORF">QJS35_20565</name>
</gene>
<sequence>MARQRRGLGVRVGLSTRRSVIKAFHGLLAVPRPISYTDEQLNADLRASREIMIRESSEEAILEAKRMAMQHISTVEGRNGARI</sequence>
<name>A0ABV1KXD4_9BACL</name>
<keyword evidence="2" id="KW-1185">Reference proteome</keyword>
<dbReference type="RefSeq" id="WP_232187155.1">
    <property type="nucleotide sequence ID" value="NZ_JAIOAP010000011.1"/>
</dbReference>
<evidence type="ECO:0000313" key="2">
    <source>
        <dbReference type="Proteomes" id="UP001493487"/>
    </source>
</evidence>
<comment type="caution">
    <text evidence="1">The sequence shown here is derived from an EMBL/GenBank/DDBJ whole genome shotgun (WGS) entry which is preliminary data.</text>
</comment>
<proteinExistence type="predicted"/>
<dbReference type="EMBL" id="JASKHM010000012">
    <property type="protein sequence ID" value="MEQ4484783.1"/>
    <property type="molecule type" value="Genomic_DNA"/>
</dbReference>
<organism evidence="1 2">
    <name type="scientific">Cohnella silvisoli</name>
    <dbReference type="NCBI Taxonomy" id="2873699"/>
    <lineage>
        <taxon>Bacteria</taxon>
        <taxon>Bacillati</taxon>
        <taxon>Bacillota</taxon>
        <taxon>Bacilli</taxon>
        <taxon>Bacillales</taxon>
        <taxon>Paenibacillaceae</taxon>
        <taxon>Cohnella</taxon>
    </lineage>
</organism>
<evidence type="ECO:0000313" key="1">
    <source>
        <dbReference type="EMBL" id="MEQ4484783.1"/>
    </source>
</evidence>